<organism evidence="2 3">
    <name type="scientific">Strongylocentrotus purpuratus</name>
    <name type="common">Purple sea urchin</name>
    <dbReference type="NCBI Taxonomy" id="7668"/>
    <lineage>
        <taxon>Eukaryota</taxon>
        <taxon>Metazoa</taxon>
        <taxon>Echinodermata</taxon>
        <taxon>Eleutherozoa</taxon>
        <taxon>Echinozoa</taxon>
        <taxon>Echinoidea</taxon>
        <taxon>Euechinoidea</taxon>
        <taxon>Echinacea</taxon>
        <taxon>Camarodonta</taxon>
        <taxon>Echinidea</taxon>
        <taxon>Strongylocentrotidae</taxon>
        <taxon>Strongylocentrotus</taxon>
    </lineage>
</organism>
<proteinExistence type="predicted"/>
<evidence type="ECO:0000313" key="3">
    <source>
        <dbReference type="Proteomes" id="UP000007110"/>
    </source>
</evidence>
<protein>
    <submittedName>
        <fullName evidence="2">Uncharacterized protein</fullName>
    </submittedName>
</protein>
<accession>A0A7M7NUU8</accession>
<feature type="region of interest" description="Disordered" evidence="1">
    <location>
        <begin position="95"/>
        <end position="128"/>
    </location>
</feature>
<evidence type="ECO:0000256" key="1">
    <source>
        <dbReference type="SAM" id="MobiDB-lite"/>
    </source>
</evidence>
<dbReference type="Proteomes" id="UP000007110">
    <property type="component" value="Unassembled WGS sequence"/>
</dbReference>
<evidence type="ECO:0000313" key="2">
    <source>
        <dbReference type="EnsemblMetazoa" id="XP_030841877"/>
    </source>
</evidence>
<dbReference type="RefSeq" id="XP_030841877.1">
    <property type="nucleotide sequence ID" value="XM_030986017.1"/>
</dbReference>
<name>A0A7M7NUU8_STRPU</name>
<reference evidence="2" key="2">
    <citation type="submission" date="2021-01" db="UniProtKB">
        <authorList>
            <consortium name="EnsemblMetazoa"/>
        </authorList>
    </citation>
    <scope>IDENTIFICATION</scope>
</reference>
<dbReference type="InParanoid" id="A0A7M7NUU8"/>
<dbReference type="EnsemblMetazoa" id="XM_030986017">
    <property type="protein sequence ID" value="XP_030841877"/>
    <property type="gene ID" value="LOC115924165"/>
</dbReference>
<sequence>MQVQTVKLDGLQCLTPASLPLLVEALCSMPNLTYLTLGELLHEEFYSTLKAKASSIQGCFPQIRKGNFRLNDVTQDDLNSFLHNLSRYVSTYHATMSSSAPSPNPPVSRHHQPAMSAGYLSPTQYPQPVPESTVQAVLVETTLNSSPWPT</sequence>
<keyword evidence="3" id="KW-1185">Reference proteome</keyword>
<dbReference type="AlphaFoldDB" id="A0A7M7NUU8"/>
<dbReference type="GeneID" id="115924165"/>
<dbReference type="KEGG" id="spu:115924165"/>
<reference evidence="3" key="1">
    <citation type="submission" date="2015-02" db="EMBL/GenBank/DDBJ databases">
        <title>Genome sequencing for Strongylocentrotus purpuratus.</title>
        <authorList>
            <person name="Murali S."/>
            <person name="Liu Y."/>
            <person name="Vee V."/>
            <person name="English A."/>
            <person name="Wang M."/>
            <person name="Skinner E."/>
            <person name="Han Y."/>
            <person name="Muzny D.M."/>
            <person name="Worley K.C."/>
            <person name="Gibbs R.A."/>
        </authorList>
    </citation>
    <scope>NUCLEOTIDE SEQUENCE</scope>
</reference>